<dbReference type="Proteomes" id="UP001600064">
    <property type="component" value="Unassembled WGS sequence"/>
</dbReference>
<feature type="region of interest" description="Disordered" evidence="7">
    <location>
        <begin position="185"/>
        <end position="217"/>
    </location>
</feature>
<keyword evidence="9" id="KW-1185">Reference proteome</keyword>
<dbReference type="EMBL" id="JAZGUE010000002">
    <property type="protein sequence ID" value="KAL2270465.1"/>
    <property type="molecule type" value="Genomic_DNA"/>
</dbReference>
<keyword evidence="5 6" id="KW-0539">Nucleus</keyword>
<evidence type="ECO:0000256" key="4">
    <source>
        <dbReference type="ARBA" id="ARBA00023163"/>
    </source>
</evidence>
<reference evidence="8 9" key="1">
    <citation type="journal article" date="2024" name="Commun. Biol.">
        <title>Comparative genomic analysis of thermophilic fungi reveals convergent evolutionary adaptations and gene losses.</title>
        <authorList>
            <person name="Steindorff A.S."/>
            <person name="Aguilar-Pontes M.V."/>
            <person name="Robinson A.J."/>
            <person name="Andreopoulos B."/>
            <person name="LaButti K."/>
            <person name="Kuo A."/>
            <person name="Mondo S."/>
            <person name="Riley R."/>
            <person name="Otillar R."/>
            <person name="Haridas S."/>
            <person name="Lipzen A."/>
            <person name="Grimwood J."/>
            <person name="Schmutz J."/>
            <person name="Clum A."/>
            <person name="Reid I.D."/>
            <person name="Moisan M.C."/>
            <person name="Butler G."/>
            <person name="Nguyen T.T.M."/>
            <person name="Dewar K."/>
            <person name="Conant G."/>
            <person name="Drula E."/>
            <person name="Henrissat B."/>
            <person name="Hansel C."/>
            <person name="Singer S."/>
            <person name="Hutchinson M.I."/>
            <person name="de Vries R.P."/>
            <person name="Natvig D.O."/>
            <person name="Powell A.J."/>
            <person name="Tsang A."/>
            <person name="Grigoriev I.V."/>
        </authorList>
    </citation>
    <scope>NUCLEOTIDE SEQUENCE [LARGE SCALE GENOMIC DNA]</scope>
    <source>
        <strain evidence="8 9">ATCC 22073</strain>
    </source>
</reference>
<comment type="subunit">
    <text evidence="6">Component of the Mediator complex.</text>
</comment>
<proteinExistence type="inferred from homology"/>
<protein>
    <recommendedName>
        <fullName evidence="6">Mediator of RNA polymerase II transcription subunit 10</fullName>
    </recommendedName>
    <alternativeName>
        <fullName evidence="6">Mediator complex subunit 10</fullName>
    </alternativeName>
</protein>
<organism evidence="8 9">
    <name type="scientific">Remersonia thermophila</name>
    <dbReference type="NCBI Taxonomy" id="72144"/>
    <lineage>
        <taxon>Eukaryota</taxon>
        <taxon>Fungi</taxon>
        <taxon>Dikarya</taxon>
        <taxon>Ascomycota</taxon>
        <taxon>Pezizomycotina</taxon>
        <taxon>Sordariomycetes</taxon>
        <taxon>Sordariomycetidae</taxon>
        <taxon>Sordariales</taxon>
        <taxon>Sordariales incertae sedis</taxon>
        <taxon>Remersonia</taxon>
    </lineage>
</organism>
<comment type="similarity">
    <text evidence="2 6">Belongs to the Mediator complex subunit 10 family.</text>
</comment>
<sequence>MAPITPELQTVQENIKNVIQDLFQILVQVSNYDAFGRSTRDTLAQDFQTLSETLAHLHATTTTTTPAADPLSSASSDPAAKATLSPAANKPIPEPLIHYVENGRNPDIYTREFVELVRRMNQLARGKAHAFAAFRDVLAREMAAALPEVRDDVRRVLQATGGGGGGGGDGLESLAAASAGAGASSASAPALASASGAAPPGTAAGAADGQQGQGQRS</sequence>
<evidence type="ECO:0000313" key="9">
    <source>
        <dbReference type="Proteomes" id="UP001600064"/>
    </source>
</evidence>
<comment type="subcellular location">
    <subcellularLocation>
        <location evidence="1 6">Nucleus</location>
    </subcellularLocation>
</comment>
<dbReference type="Pfam" id="PF09748">
    <property type="entry name" value="Med10"/>
    <property type="match status" value="1"/>
</dbReference>
<dbReference type="InterPro" id="IPR019145">
    <property type="entry name" value="Mediator_Med10"/>
</dbReference>
<evidence type="ECO:0000256" key="5">
    <source>
        <dbReference type="ARBA" id="ARBA00023242"/>
    </source>
</evidence>
<evidence type="ECO:0000256" key="2">
    <source>
        <dbReference type="ARBA" id="ARBA00005389"/>
    </source>
</evidence>
<feature type="compositionally biased region" description="Gly residues" evidence="7">
    <location>
        <begin position="160"/>
        <end position="170"/>
    </location>
</feature>
<dbReference type="GeneID" id="98123586"/>
<evidence type="ECO:0000256" key="1">
    <source>
        <dbReference type="ARBA" id="ARBA00004123"/>
    </source>
</evidence>
<evidence type="ECO:0000313" key="8">
    <source>
        <dbReference type="EMBL" id="KAL2270465.1"/>
    </source>
</evidence>
<accession>A0ABR4DJY9</accession>
<feature type="compositionally biased region" description="Low complexity" evidence="7">
    <location>
        <begin position="62"/>
        <end position="83"/>
    </location>
</feature>
<gene>
    <name evidence="6" type="primary">MED10</name>
    <name evidence="8" type="ORF">VTJ83DRAFT_2649</name>
</gene>
<keyword evidence="3 6" id="KW-0805">Transcription regulation</keyword>
<comment type="function">
    <text evidence="6">Component of the Mediator complex, a coactivator involved in the regulated transcription of nearly all RNA polymerase II-dependent genes. Mediator functions as a bridge to convey information from gene-specific regulatory proteins to the basal RNA polymerase II transcription machinery. Mediator is recruited to promoters by direct interactions with regulatory proteins and serves as a scaffold for the assembly of a functional preinitiation complex with RNA polymerase II and the general transcription factors.</text>
</comment>
<dbReference type="RefSeq" id="XP_070869189.1">
    <property type="nucleotide sequence ID" value="XM_071008942.1"/>
</dbReference>
<evidence type="ECO:0000256" key="7">
    <source>
        <dbReference type="SAM" id="MobiDB-lite"/>
    </source>
</evidence>
<keyword evidence="4 6" id="KW-0804">Transcription</keyword>
<feature type="region of interest" description="Disordered" evidence="7">
    <location>
        <begin position="62"/>
        <end position="88"/>
    </location>
</feature>
<keyword evidence="6" id="KW-0010">Activator</keyword>
<evidence type="ECO:0000256" key="6">
    <source>
        <dbReference type="RuleBase" id="RU364146"/>
    </source>
</evidence>
<comment type="caution">
    <text evidence="8">The sequence shown here is derived from an EMBL/GenBank/DDBJ whole genome shotgun (WGS) entry which is preliminary data.</text>
</comment>
<feature type="region of interest" description="Disordered" evidence="7">
    <location>
        <begin position="160"/>
        <end position="179"/>
    </location>
</feature>
<evidence type="ECO:0000256" key="3">
    <source>
        <dbReference type="ARBA" id="ARBA00023015"/>
    </source>
</evidence>
<name>A0ABR4DJY9_9PEZI</name>